<accession>A0A9D9DYZ6</accession>
<reference evidence="2" key="2">
    <citation type="journal article" date="2021" name="PeerJ">
        <title>Extensive microbial diversity within the chicken gut microbiome revealed by metagenomics and culture.</title>
        <authorList>
            <person name="Gilroy R."/>
            <person name="Ravi A."/>
            <person name="Getino M."/>
            <person name="Pursley I."/>
            <person name="Horton D.L."/>
            <person name="Alikhan N.F."/>
            <person name="Baker D."/>
            <person name="Gharbi K."/>
            <person name="Hall N."/>
            <person name="Watson M."/>
            <person name="Adriaenssens E.M."/>
            <person name="Foster-Nyarko E."/>
            <person name="Jarju S."/>
            <person name="Secka A."/>
            <person name="Antonio M."/>
            <person name="Oren A."/>
            <person name="Chaudhuri R.R."/>
            <person name="La Ragione R."/>
            <person name="Hildebrand F."/>
            <person name="Pallen M.J."/>
        </authorList>
    </citation>
    <scope>NUCLEOTIDE SEQUENCE</scope>
    <source>
        <strain evidence="2">7293</strain>
    </source>
</reference>
<comment type="caution">
    <text evidence="2">The sequence shown here is derived from an EMBL/GenBank/DDBJ whole genome shotgun (WGS) entry which is preliminary data.</text>
</comment>
<protein>
    <submittedName>
        <fullName evidence="2">Fibronectin type III domain-containing protein</fullName>
    </submittedName>
</protein>
<evidence type="ECO:0000259" key="1">
    <source>
        <dbReference type="SMART" id="SM00060"/>
    </source>
</evidence>
<dbReference type="Proteomes" id="UP000823615">
    <property type="component" value="Unassembled WGS sequence"/>
</dbReference>
<gene>
    <name evidence="2" type="ORF">IAA97_01445</name>
</gene>
<evidence type="ECO:0000313" key="2">
    <source>
        <dbReference type="EMBL" id="MBO8435630.1"/>
    </source>
</evidence>
<dbReference type="Gene3D" id="2.60.40.10">
    <property type="entry name" value="Immunoglobulins"/>
    <property type="match status" value="3"/>
</dbReference>
<name>A0A9D9DYZ6_9SPIO</name>
<dbReference type="AlphaFoldDB" id="A0A9D9DYZ6"/>
<dbReference type="InterPro" id="IPR013783">
    <property type="entry name" value="Ig-like_fold"/>
</dbReference>
<dbReference type="SUPFAM" id="SSF49265">
    <property type="entry name" value="Fibronectin type III"/>
    <property type="match status" value="2"/>
</dbReference>
<dbReference type="InterPro" id="IPR036116">
    <property type="entry name" value="FN3_sf"/>
</dbReference>
<evidence type="ECO:0000313" key="3">
    <source>
        <dbReference type="Proteomes" id="UP000823615"/>
    </source>
</evidence>
<feature type="domain" description="Fibronectin type-III" evidence="1">
    <location>
        <begin position="574"/>
        <end position="653"/>
    </location>
</feature>
<feature type="domain" description="Fibronectin type-III" evidence="1">
    <location>
        <begin position="27"/>
        <end position="118"/>
    </location>
</feature>
<sequence>MLSLVIASCEAPAPNKLDTGSEPYQKPYVPQHVTATRGEKDSITLSWDIVDGADLYIIEGIPSSLFGDGEMEEYARTTDTSYTFLLNGSGDGTSYRDFNADESYIFTVKAYVNFGSASDYLISDSSDYAEGCFAPATLEFHTSITFSSINFYWNLSNIYSTLSTGDKPTPLYIPSFVIEYRMKGETEWKTITKEDVGGEDPWMYASLPVSGNDKYQFVHNEEYEFRITMTLSEGVVTPSTLQSGIFTTRISDDLSVSSVAELEASEGTLSDSIEVSWKIPTWSLPANRANSYFAIYRSEDGGDEIALVDEIASLEHDERIKEENSTIIFTDTDVERGKTYSYRVVNAAIDLDGQLHEEEKDDASVVEGHVYNPEVTGINATFTSSDNATATVDISFSYSPELPEDLSFAIERTVWHSTLDKTVVDYKEIPTGGSSIEIKEDIADCKLNSCAAKRHNYSYALVILKDGEYFYTVESLDGASGAIGELGDMSFTDFTASNDYVDAINISWKVREDISVSNWSYSIDNGEYKTFTPVKGSDGMYSYIIGIDDDDEHSIMLKADSYTSPEARIGKRLSLADFALSASDGESADDVVITWAGKESVSDDVVYMLYADDEPLAAVDSRTGIYVASGLLNDGTVYSFSIQAYNTTQHGTPRESSGADTGYVLPVPEILSVSKGEYSDRVVIEWNADKLKDLVDGFEVIRSSSNSVDEEGFLDSSISSDVSSFEDRAVPSRESDYFYFVRSVKGGVKSHASNSSEKIPNVLFEEEAANCGYLFNTALEDITVDESVESNNKYISDYFVVTVPAQKTIREYVLSAEDGVVEHYNMSDLKESSEARIYTNGKDSDVAGYFAYDDINGTMTFNSSCGLVSSNDFTVSGISVQGFGGKDTDLPTNESGATGSYRRGFNAYDYIKLFAVAFNDALSNSKPKSSDWWNLSADQNDFPNGVFTGICTGSVSIGFAQYKPENPGYIYFNNYNFDGRIYLNSNNDDQIKVMSRNGGAGGALEHTPLRSIGEDSDNNKTVMSFPDSFVVNGTVVKYKNADVTVKNVIVEEGASDQGYGSYSFVREDESTMSVEINANNIGLVPVKP</sequence>
<dbReference type="SMART" id="SM00060">
    <property type="entry name" value="FN3"/>
    <property type="match status" value="3"/>
</dbReference>
<proteinExistence type="predicted"/>
<organism evidence="2 3">
    <name type="scientific">Candidatus Ornithospirochaeta stercoripullorum</name>
    <dbReference type="NCBI Taxonomy" id="2840899"/>
    <lineage>
        <taxon>Bacteria</taxon>
        <taxon>Pseudomonadati</taxon>
        <taxon>Spirochaetota</taxon>
        <taxon>Spirochaetia</taxon>
        <taxon>Spirochaetales</taxon>
        <taxon>Spirochaetaceae</taxon>
        <taxon>Spirochaetaceae incertae sedis</taxon>
        <taxon>Candidatus Ornithospirochaeta</taxon>
    </lineage>
</organism>
<feature type="domain" description="Fibronectin type-III" evidence="1">
    <location>
        <begin position="256"/>
        <end position="353"/>
    </location>
</feature>
<reference evidence="2" key="1">
    <citation type="submission" date="2020-10" db="EMBL/GenBank/DDBJ databases">
        <authorList>
            <person name="Gilroy R."/>
        </authorList>
    </citation>
    <scope>NUCLEOTIDE SEQUENCE</scope>
    <source>
        <strain evidence="2">7293</strain>
    </source>
</reference>
<dbReference type="EMBL" id="JADIMT010000024">
    <property type="protein sequence ID" value="MBO8435630.1"/>
    <property type="molecule type" value="Genomic_DNA"/>
</dbReference>
<dbReference type="InterPro" id="IPR003961">
    <property type="entry name" value="FN3_dom"/>
</dbReference>